<dbReference type="PANTHER" id="PTHR21152:SF40">
    <property type="entry name" value="ALANINE--GLYOXYLATE AMINOTRANSFERASE"/>
    <property type="match status" value="1"/>
</dbReference>
<dbReference type="GO" id="GO:0008453">
    <property type="term" value="F:alanine-glyoxylate transaminase activity"/>
    <property type="evidence" value="ECO:0007669"/>
    <property type="project" value="TreeGrafter"/>
</dbReference>
<protein>
    <recommendedName>
        <fullName evidence="4">phosphoserine transaminase</fullName>
        <ecNumber evidence="4">2.6.1.52</ecNumber>
    </recommendedName>
    <alternativeName>
        <fullName evidence="12">Phosphohydroxythreonine aminotransferase</fullName>
    </alternativeName>
</protein>
<evidence type="ECO:0000256" key="12">
    <source>
        <dbReference type="ARBA" id="ARBA00031421"/>
    </source>
</evidence>
<evidence type="ECO:0000256" key="10">
    <source>
        <dbReference type="ARBA" id="ARBA00023096"/>
    </source>
</evidence>
<dbReference type="NCBIfam" id="NF002841">
    <property type="entry name" value="PRK03080.1-2"/>
    <property type="match status" value="1"/>
</dbReference>
<dbReference type="EC" id="2.6.1.52" evidence="4"/>
<dbReference type="InterPro" id="IPR015422">
    <property type="entry name" value="PyrdxlP-dep_Trfase_small"/>
</dbReference>
<comment type="cofactor">
    <cofactor evidence="1">
        <name>pyridoxal 5'-phosphate</name>
        <dbReference type="ChEBI" id="CHEBI:597326"/>
    </cofactor>
</comment>
<dbReference type="STRING" id="440168.SAMN04487974_11948"/>
<keyword evidence="9" id="KW-0663">Pyridoxal phosphate</keyword>
<evidence type="ECO:0000256" key="9">
    <source>
        <dbReference type="ARBA" id="ARBA00022898"/>
    </source>
</evidence>
<evidence type="ECO:0000313" key="17">
    <source>
        <dbReference type="Proteomes" id="UP000199495"/>
    </source>
</evidence>
<dbReference type="InterPro" id="IPR006271">
    <property type="entry name" value="Pser_aminoTfrase_methanosarc"/>
</dbReference>
<evidence type="ECO:0000256" key="8">
    <source>
        <dbReference type="ARBA" id="ARBA00022679"/>
    </source>
</evidence>
<keyword evidence="8 16" id="KW-0808">Transferase</keyword>
<dbReference type="AlphaFoldDB" id="A0A1G7ZDX5"/>
<keyword evidence="10" id="KW-0664">Pyridoxine biosynthesis</keyword>
<accession>A0A1G7ZDX5</accession>
<evidence type="ECO:0000256" key="13">
    <source>
        <dbReference type="ARBA" id="ARBA00047630"/>
    </source>
</evidence>
<dbReference type="GO" id="GO:0019265">
    <property type="term" value="P:glycine biosynthetic process, by transamination of glyoxylate"/>
    <property type="evidence" value="ECO:0007669"/>
    <property type="project" value="TreeGrafter"/>
</dbReference>
<evidence type="ECO:0000259" key="15">
    <source>
        <dbReference type="Pfam" id="PF00266"/>
    </source>
</evidence>
<organism evidence="16 17">
    <name type="scientific">Pelagibacterium luteolum</name>
    <dbReference type="NCBI Taxonomy" id="440168"/>
    <lineage>
        <taxon>Bacteria</taxon>
        <taxon>Pseudomonadati</taxon>
        <taxon>Pseudomonadota</taxon>
        <taxon>Alphaproteobacteria</taxon>
        <taxon>Hyphomicrobiales</taxon>
        <taxon>Devosiaceae</taxon>
        <taxon>Pelagibacterium</taxon>
    </lineage>
</organism>
<dbReference type="GO" id="GO:0008615">
    <property type="term" value="P:pyridoxine biosynthetic process"/>
    <property type="evidence" value="ECO:0007669"/>
    <property type="project" value="UniProtKB-KW"/>
</dbReference>
<comment type="similarity">
    <text evidence="3">Belongs to the class-V pyridoxal-phosphate-dependent aminotransferase family. SerC subfamily.</text>
</comment>
<dbReference type="Pfam" id="PF00266">
    <property type="entry name" value="Aminotran_5"/>
    <property type="match status" value="1"/>
</dbReference>
<dbReference type="GO" id="GO:0004760">
    <property type="term" value="F:L-serine-pyruvate transaminase activity"/>
    <property type="evidence" value="ECO:0007669"/>
    <property type="project" value="TreeGrafter"/>
</dbReference>
<evidence type="ECO:0000256" key="4">
    <source>
        <dbReference type="ARBA" id="ARBA00013030"/>
    </source>
</evidence>
<evidence type="ECO:0000256" key="2">
    <source>
        <dbReference type="ARBA" id="ARBA00005099"/>
    </source>
</evidence>
<sequence length="396" mass="42823">MTDISAANAALPDVRPANPNFSSGPCAKRPGWTIEALSGALVGRSHRAKPAKARIQRAIDLTRELLEVPDDYLIGIVPASDTGAVEMALWGMLGARGVDMLTWESFGAGWVTDVQKQLKLDDVRVLKAEYGELPDLDQVDFSRDVVFTWNGTTSGVRVPNGDWIPSDREGLTICDATSAAFAQNLDFSKLDVVTFSWQKALGGEAAHGILILSPRAVERLETFTPANRPMPKIFRLTKGGKLMADVFEGATINTVSMICVEDAVDAMEWGQKVGGLKALQARADANAKAISDWVEKTAWVDFLATDPAVRSNTSVCLKIVDPDVTALPDDVQAKLAKAVVSRLDKEAVAYDIGGYRDAPTGFRIWCGSTVETADLEKLTPWLDWAFAQEKKAALAS</sequence>
<dbReference type="SUPFAM" id="SSF53383">
    <property type="entry name" value="PLP-dependent transferases"/>
    <property type="match status" value="1"/>
</dbReference>
<evidence type="ECO:0000256" key="5">
    <source>
        <dbReference type="ARBA" id="ARBA00022490"/>
    </source>
</evidence>
<dbReference type="InterPro" id="IPR000192">
    <property type="entry name" value="Aminotrans_V_dom"/>
</dbReference>
<comment type="catalytic activity">
    <reaction evidence="14">
        <text>O-phospho-L-serine + 2-oxoglutarate = 3-phosphooxypyruvate + L-glutamate</text>
        <dbReference type="Rhea" id="RHEA:14329"/>
        <dbReference type="ChEBI" id="CHEBI:16810"/>
        <dbReference type="ChEBI" id="CHEBI:18110"/>
        <dbReference type="ChEBI" id="CHEBI:29985"/>
        <dbReference type="ChEBI" id="CHEBI:57524"/>
        <dbReference type="EC" id="2.6.1.52"/>
    </reaction>
</comment>
<dbReference type="Proteomes" id="UP000199495">
    <property type="component" value="Unassembled WGS sequence"/>
</dbReference>
<comment type="catalytic activity">
    <reaction evidence="13">
        <text>4-(phosphooxy)-L-threonine + 2-oxoglutarate = (R)-3-hydroxy-2-oxo-4-phosphooxybutanoate + L-glutamate</text>
        <dbReference type="Rhea" id="RHEA:16573"/>
        <dbReference type="ChEBI" id="CHEBI:16810"/>
        <dbReference type="ChEBI" id="CHEBI:29985"/>
        <dbReference type="ChEBI" id="CHEBI:58452"/>
        <dbReference type="ChEBI" id="CHEBI:58538"/>
        <dbReference type="EC" id="2.6.1.52"/>
    </reaction>
</comment>
<dbReference type="CDD" id="cd01494">
    <property type="entry name" value="AAT_I"/>
    <property type="match status" value="1"/>
</dbReference>
<keyword evidence="5" id="KW-0963">Cytoplasm</keyword>
<gene>
    <name evidence="16" type="ORF">SAMN04487974_11948</name>
</gene>
<dbReference type="PANTHER" id="PTHR21152">
    <property type="entry name" value="AMINOTRANSFERASE CLASS V"/>
    <property type="match status" value="1"/>
</dbReference>
<dbReference type="Gene3D" id="3.90.1150.10">
    <property type="entry name" value="Aspartate Aminotransferase, domain 1"/>
    <property type="match status" value="1"/>
</dbReference>
<dbReference type="RefSeq" id="WP_090598820.1">
    <property type="nucleotide sequence ID" value="NZ_FNCS01000019.1"/>
</dbReference>
<evidence type="ECO:0000313" key="16">
    <source>
        <dbReference type="EMBL" id="SDH06952.1"/>
    </source>
</evidence>
<dbReference type="Gene3D" id="3.40.640.10">
    <property type="entry name" value="Type I PLP-dependent aspartate aminotransferase-like (Major domain)"/>
    <property type="match status" value="1"/>
</dbReference>
<dbReference type="PIRSF" id="PIRSF000525">
    <property type="entry name" value="SerC"/>
    <property type="match status" value="1"/>
</dbReference>
<dbReference type="InterPro" id="IPR022278">
    <property type="entry name" value="Pser_aminoTfrase"/>
</dbReference>
<comment type="pathway">
    <text evidence="2">Amino-acid biosynthesis; L-serine biosynthesis; L-serine from 3-phospho-D-glycerate: step 2/3.</text>
</comment>
<dbReference type="UniPathway" id="UPA00135">
    <property type="reaction ID" value="UER00197"/>
</dbReference>
<dbReference type="NCBIfam" id="TIGR01365">
    <property type="entry name" value="serC_2"/>
    <property type="match status" value="1"/>
</dbReference>
<keyword evidence="11" id="KW-0718">Serine biosynthesis</keyword>
<evidence type="ECO:0000256" key="1">
    <source>
        <dbReference type="ARBA" id="ARBA00001933"/>
    </source>
</evidence>
<keyword evidence="6 16" id="KW-0032">Aminotransferase</keyword>
<evidence type="ECO:0000256" key="11">
    <source>
        <dbReference type="ARBA" id="ARBA00023299"/>
    </source>
</evidence>
<dbReference type="EMBL" id="FNCS01000019">
    <property type="protein sequence ID" value="SDH06952.1"/>
    <property type="molecule type" value="Genomic_DNA"/>
</dbReference>
<dbReference type="InterPro" id="IPR015424">
    <property type="entry name" value="PyrdxlP-dep_Trfase"/>
</dbReference>
<keyword evidence="7" id="KW-0028">Amino-acid biosynthesis</keyword>
<reference evidence="16 17" key="1">
    <citation type="submission" date="2016-10" db="EMBL/GenBank/DDBJ databases">
        <authorList>
            <person name="de Groot N.N."/>
        </authorList>
    </citation>
    <scope>NUCLEOTIDE SEQUENCE [LARGE SCALE GENOMIC DNA]</scope>
    <source>
        <strain evidence="16 17">CGMCC 1.10267</strain>
    </source>
</reference>
<dbReference type="GO" id="GO:0006564">
    <property type="term" value="P:L-serine biosynthetic process"/>
    <property type="evidence" value="ECO:0007669"/>
    <property type="project" value="UniProtKB-KW"/>
</dbReference>
<evidence type="ECO:0000256" key="6">
    <source>
        <dbReference type="ARBA" id="ARBA00022576"/>
    </source>
</evidence>
<dbReference type="InterPro" id="IPR015421">
    <property type="entry name" value="PyrdxlP-dep_Trfase_major"/>
</dbReference>
<feature type="domain" description="Aminotransferase class V" evidence="15">
    <location>
        <begin position="145"/>
        <end position="322"/>
    </location>
</feature>
<dbReference type="OrthoDB" id="9772439at2"/>
<evidence type="ECO:0000256" key="14">
    <source>
        <dbReference type="ARBA" id="ARBA00049007"/>
    </source>
</evidence>
<proteinExistence type="inferred from homology"/>
<evidence type="ECO:0000256" key="7">
    <source>
        <dbReference type="ARBA" id="ARBA00022605"/>
    </source>
</evidence>
<evidence type="ECO:0000256" key="3">
    <source>
        <dbReference type="ARBA" id="ARBA00006904"/>
    </source>
</evidence>
<name>A0A1G7ZDX5_9HYPH</name>
<keyword evidence="17" id="KW-1185">Reference proteome</keyword>
<dbReference type="GO" id="GO:0004648">
    <property type="term" value="F:O-phospho-L-serine:2-oxoglutarate aminotransferase activity"/>
    <property type="evidence" value="ECO:0007669"/>
    <property type="project" value="UniProtKB-EC"/>
</dbReference>